<feature type="compositionally biased region" description="Low complexity" evidence="16">
    <location>
        <begin position="683"/>
        <end position="694"/>
    </location>
</feature>
<feature type="compositionally biased region" description="Low complexity" evidence="16">
    <location>
        <begin position="927"/>
        <end position="952"/>
    </location>
</feature>
<dbReference type="InterPro" id="IPR051833">
    <property type="entry name" value="TC-DDR_regulator"/>
</dbReference>
<evidence type="ECO:0000256" key="3">
    <source>
        <dbReference type="ARBA" id="ARBA00004574"/>
    </source>
</evidence>
<dbReference type="PROSITE" id="PS51140">
    <property type="entry name" value="CUE"/>
    <property type="match status" value="1"/>
</dbReference>
<dbReference type="PANTHER" id="PTHR16308">
    <property type="entry name" value="UBIQUITIN ASSOCIATED PROTEIN 2-LIKE/LINGERER"/>
    <property type="match status" value="1"/>
</dbReference>
<feature type="compositionally biased region" description="Polar residues" evidence="16">
    <location>
        <begin position="770"/>
        <end position="779"/>
    </location>
</feature>
<dbReference type="PRINTS" id="PR01217">
    <property type="entry name" value="PRICHEXTENSN"/>
</dbReference>
<evidence type="ECO:0000256" key="5">
    <source>
        <dbReference type="ARBA" id="ARBA00020536"/>
    </source>
</evidence>
<feature type="compositionally biased region" description="Polar residues" evidence="16">
    <location>
        <begin position="377"/>
        <end position="388"/>
    </location>
</feature>
<dbReference type="InterPro" id="IPR003892">
    <property type="entry name" value="CUE"/>
</dbReference>
<keyword evidence="7" id="KW-0963">Cytoplasm</keyword>
<feature type="compositionally biased region" description="Gly residues" evidence="16">
    <location>
        <begin position="961"/>
        <end position="977"/>
    </location>
</feature>
<evidence type="ECO:0000313" key="19">
    <source>
        <dbReference type="Proteomes" id="UP001391051"/>
    </source>
</evidence>
<protein>
    <recommendedName>
        <fullName evidence="5">RNA polymerase II degradation factor 1</fullName>
    </recommendedName>
</protein>
<accession>A0ABR1Q198</accession>
<evidence type="ECO:0000256" key="14">
    <source>
        <dbReference type="ARBA" id="ARBA00023204"/>
    </source>
</evidence>
<evidence type="ECO:0000256" key="6">
    <source>
        <dbReference type="ARBA" id="ARBA00022454"/>
    </source>
</evidence>
<keyword evidence="6" id="KW-0158">Chromosome</keyword>
<feature type="compositionally biased region" description="Low complexity" evidence="16">
    <location>
        <begin position="339"/>
        <end position="354"/>
    </location>
</feature>
<keyword evidence="11" id="KW-0832">Ubl conjugation</keyword>
<feature type="compositionally biased region" description="Polar residues" evidence="16">
    <location>
        <begin position="396"/>
        <end position="417"/>
    </location>
</feature>
<evidence type="ECO:0000256" key="15">
    <source>
        <dbReference type="ARBA" id="ARBA00023242"/>
    </source>
</evidence>
<feature type="region of interest" description="Disordered" evidence="16">
    <location>
        <begin position="607"/>
        <end position="637"/>
    </location>
</feature>
<name>A0ABR1Q198_9PEZI</name>
<dbReference type="GeneID" id="92082162"/>
<gene>
    <name evidence="18" type="ORF">PG986_012878</name>
</gene>
<keyword evidence="15" id="KW-0539">Nucleus</keyword>
<feature type="compositionally biased region" description="Low complexity" evidence="16">
    <location>
        <begin position="195"/>
        <end position="260"/>
    </location>
</feature>
<keyword evidence="8" id="KW-0597">Phosphoprotein</keyword>
<keyword evidence="19" id="KW-1185">Reference proteome</keyword>
<feature type="region of interest" description="Disordered" evidence="16">
    <location>
        <begin position="891"/>
        <end position="984"/>
    </location>
</feature>
<feature type="compositionally biased region" description="Polar residues" evidence="16">
    <location>
        <begin position="839"/>
        <end position="850"/>
    </location>
</feature>
<keyword evidence="9" id="KW-0227">DNA damage</keyword>
<evidence type="ECO:0000256" key="12">
    <source>
        <dbReference type="ARBA" id="ARBA00022895"/>
    </source>
</evidence>
<sequence>MSEVQARSQAPTSRGRGGGRGGRGGFGGRGGTRKANGDKSISADTGSFDDDGDVSQLRKQHGEKLDMIKAIFPDWSDADILYALKETDGDVELTATRISEGTISQWGEVSKTKKAPKPKTKDSATVCLTESTGIARPVRGGRADGGRGGRGARGSERARGGGRGRATTAHVATNGQRNKDGQLSVPTDEASGWGNTTSTDDATTNANEWGTTGWGTTTTDTTANNTTSSTTDTTTPAPTSTSTTTSPAPAAAPAAMTWASMLRKSTAPAPAPAKPKETPAPKPTDSLEPLPSSEPTEPEPEAPAAEEAHEEPTSKVEQAAPVPAPVPAPAPAPAPVPAIPVAVPEAPKVVEPEVALPPPEDDLTRRNLEQLPDESNPPATHTVASTAADSWDPRHGQQSATATPVSASQAQHQQSRPAASGYAATALKATERPVRVPSFQRRVLEQEEAVRMPGNREVDRAAVQFGAFSLNGAEDDIDGDREEAETRAQPPSDSPIQPRAALPPVTQPAAVPEAFPSAPGPKPTGPLPQASGAAGIVPFHLLPTQVPYTNMSSSAMPVAPPTGPAAAAAAQRMSQYPQFAQPTIILTNMDSAPLAPAAAQQFGRFGHANTHDQPAFPPKQPFDSFGQPPVTTAPGVYDSAYTPASQAPAQASAAGAFSSAPNDYTSYYTAEQYGRGSYNNYYGQHSQHQGAQGHNEGPSSQGRPFAGYNATAQSADNLSQYPQSATQQSRYGAAAAGDAHNSGHNTPNPATVQAQPQAPQQGGQNNGPQSNLHQQQPSANPYPYGHPYYSSPFYAQYMNSSYGGGYGQGAYGAGPYGKGNVYGNPSHYGMSHGGPYDSSPATSGFGQSSLAGRDSGLGSTIDSYGRAGSAQSAAQGMGSAGFGGAHDAFGRAGSSYQSQGGQSYNGPGAQAGSVNDDLKPYGEAKVAGGPSPSLAAAARPGSATNNTPGQSGLPPPQSGAQGMGGYGGYPSHLGGGHNVHSNQTGGSGYGLGGAGGQGHGNNPYGGYGGYGGFGAYGRSQGQQGWGNNY</sequence>
<evidence type="ECO:0000256" key="16">
    <source>
        <dbReference type="SAM" id="MobiDB-lite"/>
    </source>
</evidence>
<feature type="compositionally biased region" description="Polar residues" evidence="16">
    <location>
        <begin position="710"/>
        <end position="730"/>
    </location>
</feature>
<feature type="compositionally biased region" description="Low complexity" evidence="16">
    <location>
        <begin position="283"/>
        <end position="295"/>
    </location>
</feature>
<organism evidence="18 19">
    <name type="scientific">Apiospora aurea</name>
    <dbReference type="NCBI Taxonomy" id="335848"/>
    <lineage>
        <taxon>Eukaryota</taxon>
        <taxon>Fungi</taxon>
        <taxon>Dikarya</taxon>
        <taxon>Ascomycota</taxon>
        <taxon>Pezizomycotina</taxon>
        <taxon>Sordariomycetes</taxon>
        <taxon>Xylariomycetidae</taxon>
        <taxon>Amphisphaeriales</taxon>
        <taxon>Apiosporaceae</taxon>
        <taxon>Apiospora</taxon>
    </lineage>
</organism>
<evidence type="ECO:0000256" key="7">
    <source>
        <dbReference type="ARBA" id="ARBA00022490"/>
    </source>
</evidence>
<evidence type="ECO:0000313" key="18">
    <source>
        <dbReference type="EMBL" id="KAK7943765.1"/>
    </source>
</evidence>
<dbReference type="CDD" id="cd14368">
    <property type="entry name" value="CUE_DEF1_like"/>
    <property type="match status" value="1"/>
</dbReference>
<evidence type="ECO:0000259" key="17">
    <source>
        <dbReference type="PROSITE" id="PS51140"/>
    </source>
</evidence>
<dbReference type="Proteomes" id="UP001391051">
    <property type="component" value="Unassembled WGS sequence"/>
</dbReference>
<reference evidence="18 19" key="1">
    <citation type="submission" date="2023-01" db="EMBL/GenBank/DDBJ databases">
        <title>Analysis of 21 Apiospora genomes using comparative genomics revels a genus with tremendous synthesis potential of carbohydrate active enzymes and secondary metabolites.</title>
        <authorList>
            <person name="Sorensen T."/>
        </authorList>
    </citation>
    <scope>NUCLEOTIDE SEQUENCE [LARGE SCALE GENOMIC DNA]</scope>
    <source>
        <strain evidence="18 19">CBS 24483</strain>
    </source>
</reference>
<evidence type="ECO:0000256" key="1">
    <source>
        <dbReference type="ARBA" id="ARBA00004123"/>
    </source>
</evidence>
<dbReference type="InterPro" id="IPR041803">
    <property type="entry name" value="DEF1_CUE"/>
</dbReference>
<evidence type="ECO:0000256" key="10">
    <source>
        <dbReference type="ARBA" id="ARBA00022786"/>
    </source>
</evidence>
<feature type="compositionally biased region" description="Pro residues" evidence="16">
    <location>
        <begin position="322"/>
        <end position="338"/>
    </location>
</feature>
<feature type="compositionally biased region" description="Polar residues" evidence="16">
    <location>
        <begin position="1"/>
        <end position="12"/>
    </location>
</feature>
<comment type="similarity">
    <text evidence="4">Belongs to the DEF1 family.</text>
</comment>
<feature type="compositionally biased region" description="Low complexity" evidence="16">
    <location>
        <begin position="893"/>
        <end position="904"/>
    </location>
</feature>
<comment type="caution">
    <text evidence="18">The sequence shown here is derived from an EMBL/GenBank/DDBJ whole genome shotgun (WGS) entry which is preliminary data.</text>
</comment>
<evidence type="ECO:0000256" key="13">
    <source>
        <dbReference type="ARBA" id="ARBA00023125"/>
    </source>
</evidence>
<keyword evidence="10" id="KW-0833">Ubl conjugation pathway</keyword>
<feature type="compositionally biased region" description="Gly residues" evidence="16">
    <location>
        <begin position="15"/>
        <end position="30"/>
    </location>
</feature>
<evidence type="ECO:0000256" key="4">
    <source>
        <dbReference type="ARBA" id="ARBA00005491"/>
    </source>
</evidence>
<keyword evidence="13" id="KW-0238">DNA-binding</keyword>
<comment type="subcellular location">
    <subcellularLocation>
        <location evidence="3">Chromosome</location>
        <location evidence="3">Telomere</location>
    </subcellularLocation>
    <subcellularLocation>
        <location evidence="2">Cytoplasm</location>
    </subcellularLocation>
    <subcellularLocation>
        <location evidence="1">Nucleus</location>
    </subcellularLocation>
</comment>
<dbReference type="PANTHER" id="PTHR16308:SF13">
    <property type="entry name" value="PROTEIN LINGERER"/>
    <property type="match status" value="1"/>
</dbReference>
<feature type="region of interest" description="Disordered" evidence="16">
    <location>
        <begin position="109"/>
        <end position="432"/>
    </location>
</feature>
<dbReference type="EMBL" id="JAQQWE010000008">
    <property type="protein sequence ID" value="KAK7943765.1"/>
    <property type="molecule type" value="Genomic_DNA"/>
</dbReference>
<feature type="compositionally biased region" description="Basic and acidic residues" evidence="16">
    <location>
        <begin position="141"/>
        <end position="159"/>
    </location>
</feature>
<feature type="region of interest" description="Disordered" evidence="16">
    <location>
        <begin position="679"/>
        <end position="784"/>
    </location>
</feature>
<feature type="domain" description="CUE" evidence="17">
    <location>
        <begin position="60"/>
        <end position="103"/>
    </location>
</feature>
<evidence type="ECO:0000256" key="2">
    <source>
        <dbReference type="ARBA" id="ARBA00004496"/>
    </source>
</evidence>
<keyword evidence="12" id="KW-0779">Telomere</keyword>
<feature type="compositionally biased region" description="Low complexity" evidence="16">
    <location>
        <begin position="747"/>
        <end position="769"/>
    </location>
</feature>
<feature type="region of interest" description="Disordered" evidence="16">
    <location>
        <begin position="470"/>
        <end position="526"/>
    </location>
</feature>
<feature type="region of interest" description="Disordered" evidence="16">
    <location>
        <begin position="1"/>
        <end position="59"/>
    </location>
</feature>
<dbReference type="RefSeq" id="XP_066695796.1">
    <property type="nucleotide sequence ID" value="XM_066849100.1"/>
</dbReference>
<dbReference type="Pfam" id="PF02845">
    <property type="entry name" value="CUE"/>
    <property type="match status" value="1"/>
</dbReference>
<evidence type="ECO:0000256" key="8">
    <source>
        <dbReference type="ARBA" id="ARBA00022553"/>
    </source>
</evidence>
<evidence type="ECO:0000256" key="11">
    <source>
        <dbReference type="ARBA" id="ARBA00022843"/>
    </source>
</evidence>
<feature type="compositionally biased region" description="Acidic residues" evidence="16">
    <location>
        <begin position="473"/>
        <end position="483"/>
    </location>
</feature>
<proteinExistence type="inferred from homology"/>
<evidence type="ECO:0000256" key="9">
    <source>
        <dbReference type="ARBA" id="ARBA00022763"/>
    </source>
</evidence>
<keyword evidence="14" id="KW-0234">DNA repair</keyword>
<feature type="region of interest" description="Disordered" evidence="16">
    <location>
        <begin position="833"/>
        <end position="857"/>
    </location>
</feature>